<dbReference type="AlphaFoldDB" id="A0A0X2NN73"/>
<proteinExistence type="predicted"/>
<evidence type="ECO:0000256" key="2">
    <source>
        <dbReference type="SAM" id="SignalP"/>
    </source>
</evidence>
<keyword evidence="5" id="KW-0132">Cell division</keyword>
<sequence>MRPTRSTRRHRRRARALTTTVAATVVSLGLAVSLASCTPRPDGADDIVGDFLDALEDRDVDGASGETDASSNAASDIDATWNGLQAEGLDASLHDVSTDGEVATASYTLDWNLPGERDFSYDAALTATKTGDDWSVRWVPSVLHPDLGNGQHLELRKVEATTADVVGSDGSVLLTPGLQWRIKVDTDRYDSLTDLQTTMRKINAALESAHSRDDSVPTINPDEVAKDARAEGGVYSVAVLGDPVGTQVRDILGQVDGVEFNDEPAMVRPDPGFAPDIMSRVSQLVGDDLQGDDGWEIVKATSGGAAVGTVDSSAAAPASAVKVSLSKKVQNAAQHAVDTRAADKAMMVVMRPSTGEILAVAQTPEADKEGDLALSGQYPPGSTFKIITASAGVGEQHLDQGTIVGCPSTLNLYGRTVTNYNSFSLGDTTLSNAFAQSCNTTFAEISTNLPEGKLKETAEGFGLGRDYEIPGLTTITGSVPEGETPLDRTEAGYGQGLDLASPFGMALVSATAANGRTPVPTLLQTDSGATKDADGKDATPGEPLDPVVLDNLRSMMRAVVTSGSGSAISGAGEIYAKTGEAEFNGGSHAWFTGYRDDLAFATLIVGGGGSEHSVEVTRQFFAELDGE</sequence>
<feature type="chain" id="PRO_5039463400" evidence="2">
    <location>
        <begin position="32"/>
        <end position="627"/>
    </location>
</feature>
<dbReference type="GO" id="GO:0071972">
    <property type="term" value="F:peptidoglycan L,D-transpeptidase activity"/>
    <property type="evidence" value="ECO:0007669"/>
    <property type="project" value="TreeGrafter"/>
</dbReference>
<dbReference type="EMBL" id="FAUH01000016">
    <property type="protein sequence ID" value="CUU66957.1"/>
    <property type="molecule type" value="Genomic_DNA"/>
</dbReference>
<accession>A0A0X2NN73</accession>
<dbReference type="Proteomes" id="UP000182498">
    <property type="component" value="Unassembled WGS sequence"/>
</dbReference>
<feature type="region of interest" description="Disordered" evidence="1">
    <location>
        <begin position="518"/>
        <end position="543"/>
    </location>
</feature>
<dbReference type="GO" id="GO:0071555">
    <property type="term" value="P:cell wall organization"/>
    <property type="evidence" value="ECO:0007669"/>
    <property type="project" value="TreeGrafter"/>
</dbReference>
<dbReference type="GO" id="GO:0051301">
    <property type="term" value="P:cell division"/>
    <property type="evidence" value="ECO:0007669"/>
    <property type="project" value="UniProtKB-KW"/>
</dbReference>
<dbReference type="GO" id="GO:0046677">
    <property type="term" value="P:response to antibiotic"/>
    <property type="evidence" value="ECO:0007669"/>
    <property type="project" value="InterPro"/>
</dbReference>
<evidence type="ECO:0000313" key="6">
    <source>
        <dbReference type="Proteomes" id="UP000182498"/>
    </source>
</evidence>
<dbReference type="RefSeq" id="WP_073884538.1">
    <property type="nucleotide sequence ID" value="NZ_FAUH01000016.1"/>
</dbReference>
<dbReference type="Gene3D" id="3.40.710.10">
    <property type="entry name" value="DD-peptidase/beta-lactamase superfamily"/>
    <property type="match status" value="1"/>
</dbReference>
<dbReference type="Pfam" id="PF00905">
    <property type="entry name" value="Transpeptidase"/>
    <property type="match status" value="1"/>
</dbReference>
<keyword evidence="2" id="KW-0732">Signal</keyword>
<dbReference type="InterPro" id="IPR012338">
    <property type="entry name" value="Beta-lactam/transpept-like"/>
</dbReference>
<evidence type="ECO:0000313" key="5">
    <source>
        <dbReference type="EMBL" id="CUU66957.1"/>
    </source>
</evidence>
<feature type="compositionally biased region" description="Basic and acidic residues" evidence="1">
    <location>
        <begin position="529"/>
        <end position="539"/>
    </location>
</feature>
<reference evidence="6" key="1">
    <citation type="submission" date="2015-11" db="EMBL/GenBank/DDBJ databases">
        <authorList>
            <person name="Dugat-Bony E."/>
        </authorList>
    </citation>
    <scope>NUCLEOTIDE SEQUENCE [LARGE SCALE GENOMIC DNA]</scope>
    <source>
        <strain evidence="6">Mu292</strain>
    </source>
</reference>
<evidence type="ECO:0000256" key="1">
    <source>
        <dbReference type="SAM" id="MobiDB-lite"/>
    </source>
</evidence>
<gene>
    <name evidence="5" type="ORF">CVAR292_02310</name>
</gene>
<dbReference type="InterPro" id="IPR032710">
    <property type="entry name" value="NTF2-like_dom_sf"/>
</dbReference>
<feature type="domain" description="Penicillin-binding protein transpeptidase" evidence="3">
    <location>
        <begin position="346"/>
        <end position="615"/>
    </location>
</feature>
<evidence type="ECO:0000259" key="3">
    <source>
        <dbReference type="Pfam" id="PF00905"/>
    </source>
</evidence>
<keyword evidence="6" id="KW-1185">Reference proteome</keyword>
<dbReference type="PANTHER" id="PTHR30627:SF24">
    <property type="entry name" value="PENICILLIN-BINDING PROTEIN 4B"/>
    <property type="match status" value="1"/>
</dbReference>
<dbReference type="SUPFAM" id="SSF56601">
    <property type="entry name" value="beta-lactamase/transpeptidase-like"/>
    <property type="match status" value="1"/>
</dbReference>
<dbReference type="InterPro" id="IPR050515">
    <property type="entry name" value="Beta-lactam/transpept"/>
</dbReference>
<dbReference type="GO" id="GO:0005886">
    <property type="term" value="C:plasma membrane"/>
    <property type="evidence" value="ECO:0007669"/>
    <property type="project" value="TreeGrafter"/>
</dbReference>
<organism evidence="5 6">
    <name type="scientific">Corynebacterium variabile</name>
    <dbReference type="NCBI Taxonomy" id="1727"/>
    <lineage>
        <taxon>Bacteria</taxon>
        <taxon>Bacillati</taxon>
        <taxon>Actinomycetota</taxon>
        <taxon>Actinomycetes</taxon>
        <taxon>Mycobacteriales</taxon>
        <taxon>Corynebacteriaceae</taxon>
        <taxon>Corynebacterium</taxon>
    </lineage>
</organism>
<protein>
    <submittedName>
        <fullName evidence="5">Cell division protein FtsI/penicillin-binding protein 2</fullName>
    </submittedName>
</protein>
<dbReference type="SUPFAM" id="SSF54427">
    <property type="entry name" value="NTF2-like"/>
    <property type="match status" value="1"/>
</dbReference>
<dbReference type="PANTHER" id="PTHR30627">
    <property type="entry name" value="PEPTIDOGLYCAN D,D-TRANSPEPTIDASE"/>
    <property type="match status" value="1"/>
</dbReference>
<dbReference type="InterPro" id="IPR007887">
    <property type="entry name" value="MecA_N"/>
</dbReference>
<dbReference type="OrthoDB" id="5241017at2"/>
<keyword evidence="5" id="KW-0131">Cell cycle</keyword>
<feature type="signal peptide" evidence="2">
    <location>
        <begin position="1"/>
        <end position="31"/>
    </location>
</feature>
<dbReference type="GO" id="GO:0008658">
    <property type="term" value="F:penicillin binding"/>
    <property type="evidence" value="ECO:0007669"/>
    <property type="project" value="InterPro"/>
</dbReference>
<name>A0A0X2NN73_9CORY</name>
<evidence type="ECO:0000259" key="4">
    <source>
        <dbReference type="Pfam" id="PF05223"/>
    </source>
</evidence>
<dbReference type="Pfam" id="PF05223">
    <property type="entry name" value="MecA_N"/>
    <property type="match status" value="1"/>
</dbReference>
<dbReference type="InterPro" id="IPR001460">
    <property type="entry name" value="PCN-bd_Tpept"/>
</dbReference>
<feature type="domain" description="NTF2-like N-terminal transpeptidase" evidence="4">
    <location>
        <begin position="44"/>
        <end position="151"/>
    </location>
</feature>